<sequence>MVERPPASGVYQEPVPSGGAPAGAGECPGALTNSDRDPGPISSWSCLSDEVPLGDSCAVCSKDEVAIHCQDCGWLLCRDCDALYHRHPSRGGHQRVPLLGAGGNGVPQSASEDLSRESPGGAVGLPLGSLWAAVPGCNPPPVAGDREKVSGRPGLAWRSLSTELPGGVTAARPDRRLSELGTMACPRGPWACASCGLVNEGRAVLCGACERPRASPAPAASYSSPTPPAPREGWACRACTFQNEACAVLCSACDRPRLAGRPSFVIATTTNSSLQQEHPPPPSQQQVAILECLPLAPHVR</sequence>
<dbReference type="AlphaFoldDB" id="A0A401RDS2"/>
<accession>A0A401RDS2</accession>
<keyword evidence="9" id="KW-1185">Reference proteome</keyword>
<protein>
    <recommendedName>
        <fullName evidence="10">RanBP2-type domain-containing protein</fullName>
    </recommendedName>
</protein>
<dbReference type="GO" id="GO:0070530">
    <property type="term" value="F:K63-linked polyubiquitin modification-dependent protein binding"/>
    <property type="evidence" value="ECO:0007669"/>
    <property type="project" value="TreeGrafter"/>
</dbReference>
<feature type="domain" description="B box-type" evidence="6">
    <location>
        <begin position="57"/>
        <end position="98"/>
    </location>
</feature>
<dbReference type="PROSITE" id="PS50119">
    <property type="entry name" value="ZF_BBOX"/>
    <property type="match status" value="1"/>
</dbReference>
<dbReference type="GO" id="GO:0008270">
    <property type="term" value="F:zinc ion binding"/>
    <property type="evidence" value="ECO:0007669"/>
    <property type="project" value="UniProtKB-KW"/>
</dbReference>
<dbReference type="SMART" id="SM00547">
    <property type="entry name" value="ZnF_RBZ"/>
    <property type="match status" value="2"/>
</dbReference>
<name>A0A401RDS2_CHIPU</name>
<dbReference type="STRING" id="137246.A0A401RDS2"/>
<evidence type="ECO:0000256" key="3">
    <source>
        <dbReference type="ARBA" id="ARBA00022833"/>
    </source>
</evidence>
<evidence type="ECO:0008006" key="10">
    <source>
        <dbReference type="Google" id="ProtNLM"/>
    </source>
</evidence>
<comment type="caution">
    <text evidence="8">The sequence shown here is derived from an EMBL/GenBank/DDBJ whole genome shotgun (WGS) entry which is preliminary data.</text>
</comment>
<organism evidence="8 9">
    <name type="scientific">Chiloscyllium punctatum</name>
    <name type="common">Brownbanded bambooshark</name>
    <name type="synonym">Hemiscyllium punctatum</name>
    <dbReference type="NCBI Taxonomy" id="137246"/>
    <lineage>
        <taxon>Eukaryota</taxon>
        <taxon>Metazoa</taxon>
        <taxon>Chordata</taxon>
        <taxon>Craniata</taxon>
        <taxon>Vertebrata</taxon>
        <taxon>Chondrichthyes</taxon>
        <taxon>Elasmobranchii</taxon>
        <taxon>Galeomorphii</taxon>
        <taxon>Galeoidea</taxon>
        <taxon>Orectolobiformes</taxon>
        <taxon>Hemiscylliidae</taxon>
        <taxon>Chiloscyllium</taxon>
    </lineage>
</organism>
<feature type="domain" description="RanBP2-type" evidence="7">
    <location>
        <begin position="230"/>
        <end position="259"/>
    </location>
</feature>
<dbReference type="GO" id="GO:0071797">
    <property type="term" value="C:LUBAC complex"/>
    <property type="evidence" value="ECO:0007669"/>
    <property type="project" value="InterPro"/>
</dbReference>
<evidence type="ECO:0000256" key="4">
    <source>
        <dbReference type="PROSITE-ProRule" id="PRU00322"/>
    </source>
</evidence>
<dbReference type="GO" id="GO:0097039">
    <property type="term" value="P:protein linear polyubiquitination"/>
    <property type="evidence" value="ECO:0007669"/>
    <property type="project" value="TreeGrafter"/>
</dbReference>
<evidence type="ECO:0000256" key="5">
    <source>
        <dbReference type="SAM" id="MobiDB-lite"/>
    </source>
</evidence>
<keyword evidence="3" id="KW-0862">Zinc</keyword>
<dbReference type="GO" id="GO:1990450">
    <property type="term" value="F:linear polyubiquitin binding"/>
    <property type="evidence" value="ECO:0007669"/>
    <property type="project" value="TreeGrafter"/>
</dbReference>
<dbReference type="Gene3D" id="4.10.1060.10">
    <property type="entry name" value="Zinc finger, RanBP2-type"/>
    <property type="match status" value="1"/>
</dbReference>
<dbReference type="GO" id="GO:0061630">
    <property type="term" value="F:ubiquitin protein ligase activity"/>
    <property type="evidence" value="ECO:0007669"/>
    <property type="project" value="TreeGrafter"/>
</dbReference>
<evidence type="ECO:0000313" key="9">
    <source>
        <dbReference type="Proteomes" id="UP000287033"/>
    </source>
</evidence>
<evidence type="ECO:0000256" key="2">
    <source>
        <dbReference type="ARBA" id="ARBA00022771"/>
    </source>
</evidence>
<dbReference type="PANTHER" id="PTHR16004">
    <property type="entry name" value="RING FINGER PROTEIN 31-RELATED"/>
    <property type="match status" value="1"/>
</dbReference>
<dbReference type="InterPro" id="IPR001876">
    <property type="entry name" value="Znf_RanBP2"/>
</dbReference>
<dbReference type="InterPro" id="IPR000315">
    <property type="entry name" value="Znf_B-box"/>
</dbReference>
<reference evidence="8 9" key="1">
    <citation type="journal article" date="2018" name="Nat. Ecol. Evol.">
        <title>Shark genomes provide insights into elasmobranch evolution and the origin of vertebrates.</title>
        <authorList>
            <person name="Hara Y"/>
            <person name="Yamaguchi K"/>
            <person name="Onimaru K"/>
            <person name="Kadota M"/>
            <person name="Koyanagi M"/>
            <person name="Keeley SD"/>
            <person name="Tatsumi K"/>
            <person name="Tanaka K"/>
            <person name="Motone F"/>
            <person name="Kageyama Y"/>
            <person name="Nozu R"/>
            <person name="Adachi N"/>
            <person name="Nishimura O"/>
            <person name="Nakagawa R"/>
            <person name="Tanegashima C"/>
            <person name="Kiyatake I"/>
            <person name="Matsumoto R"/>
            <person name="Murakumo K"/>
            <person name="Nishida K"/>
            <person name="Terakita A"/>
            <person name="Kuratani S"/>
            <person name="Sato K"/>
            <person name="Hyodo S Kuraku.S."/>
        </authorList>
    </citation>
    <scope>NUCLEOTIDE SEQUENCE [LARGE SCALE GENOMIC DNA]</scope>
</reference>
<keyword evidence="1" id="KW-0479">Metal-binding</keyword>
<dbReference type="InterPro" id="IPR036443">
    <property type="entry name" value="Znf_RanBP2_sf"/>
</dbReference>
<feature type="domain" description="RanBP2-type" evidence="7">
    <location>
        <begin position="186"/>
        <end position="215"/>
    </location>
</feature>
<evidence type="ECO:0000259" key="7">
    <source>
        <dbReference type="PROSITE" id="PS50199"/>
    </source>
</evidence>
<dbReference type="Pfam" id="PF00643">
    <property type="entry name" value="zf-B_box"/>
    <property type="match status" value="1"/>
</dbReference>
<dbReference type="GO" id="GO:0036435">
    <property type="term" value="F:K48-linked polyubiquitin modification-dependent protein binding"/>
    <property type="evidence" value="ECO:0007669"/>
    <property type="project" value="TreeGrafter"/>
</dbReference>
<dbReference type="EMBL" id="BEZZ01007539">
    <property type="protein sequence ID" value="GCC16300.1"/>
    <property type="molecule type" value="Genomic_DNA"/>
</dbReference>
<dbReference type="PANTHER" id="PTHR16004:SF5">
    <property type="entry name" value="E3 UBIQUITIN-PROTEIN LIGASE RNF31"/>
    <property type="match status" value="1"/>
</dbReference>
<feature type="compositionally biased region" description="Low complexity" evidence="5">
    <location>
        <begin position="14"/>
        <end position="30"/>
    </location>
</feature>
<feature type="region of interest" description="Disordered" evidence="5">
    <location>
        <begin position="1"/>
        <end position="36"/>
    </location>
</feature>
<dbReference type="OrthoDB" id="9978677at2759"/>
<dbReference type="Proteomes" id="UP000287033">
    <property type="component" value="Unassembled WGS sequence"/>
</dbReference>
<evidence type="ECO:0000313" key="8">
    <source>
        <dbReference type="EMBL" id="GCC16300.1"/>
    </source>
</evidence>
<evidence type="ECO:0000259" key="6">
    <source>
        <dbReference type="PROSITE" id="PS50119"/>
    </source>
</evidence>
<dbReference type="OMA" id="DCDALYH"/>
<dbReference type="InterPro" id="IPR026254">
    <property type="entry name" value="RNF31-like"/>
</dbReference>
<evidence type="ECO:0000256" key="1">
    <source>
        <dbReference type="ARBA" id="ARBA00022723"/>
    </source>
</evidence>
<feature type="non-terminal residue" evidence="8">
    <location>
        <position position="300"/>
    </location>
</feature>
<feature type="region of interest" description="Disordered" evidence="5">
    <location>
        <begin position="95"/>
        <end position="119"/>
    </location>
</feature>
<dbReference type="PROSITE" id="PS01358">
    <property type="entry name" value="ZF_RANBP2_1"/>
    <property type="match status" value="2"/>
</dbReference>
<proteinExistence type="predicted"/>
<keyword evidence="2 4" id="KW-0863">Zinc-finger</keyword>
<dbReference type="PROSITE" id="PS50199">
    <property type="entry name" value="ZF_RANBP2_2"/>
    <property type="match status" value="2"/>
</dbReference>
<dbReference type="SUPFAM" id="SSF90209">
    <property type="entry name" value="Ran binding protein zinc finger-like"/>
    <property type="match status" value="1"/>
</dbReference>
<gene>
    <name evidence="8" type="ORF">chiPu_0022398</name>
</gene>